<accession>A0A6I4U2N8</accession>
<evidence type="ECO:0000313" key="1">
    <source>
        <dbReference type="EMBL" id="MXP09213.1"/>
    </source>
</evidence>
<evidence type="ECO:0000313" key="2">
    <source>
        <dbReference type="Proteomes" id="UP000429229"/>
    </source>
</evidence>
<dbReference type="RefSeq" id="WP_160615868.1">
    <property type="nucleotide sequence ID" value="NZ_WTYR01000001.1"/>
</dbReference>
<dbReference type="Gene3D" id="3.90.190.10">
    <property type="entry name" value="Protein tyrosine phosphatase superfamily"/>
    <property type="match status" value="1"/>
</dbReference>
<dbReference type="EMBL" id="WTYR01000001">
    <property type="protein sequence ID" value="MXP09213.1"/>
    <property type="molecule type" value="Genomic_DNA"/>
</dbReference>
<name>A0A6I4U2N8_9SPHN</name>
<dbReference type="InterPro" id="IPR016130">
    <property type="entry name" value="Tyr_Pase_AS"/>
</dbReference>
<organism evidence="1 2">
    <name type="scientific">Alteriqipengyuania halimionae</name>
    <dbReference type="NCBI Taxonomy" id="1926630"/>
    <lineage>
        <taxon>Bacteria</taxon>
        <taxon>Pseudomonadati</taxon>
        <taxon>Pseudomonadota</taxon>
        <taxon>Alphaproteobacteria</taxon>
        <taxon>Sphingomonadales</taxon>
        <taxon>Erythrobacteraceae</taxon>
        <taxon>Alteriqipengyuania</taxon>
    </lineage>
</organism>
<dbReference type="SUPFAM" id="SSF52799">
    <property type="entry name" value="(Phosphotyrosine protein) phosphatases II"/>
    <property type="match status" value="1"/>
</dbReference>
<comment type="caution">
    <text evidence="1">The sequence shown here is derived from an EMBL/GenBank/DDBJ whole genome shotgun (WGS) entry which is preliminary data.</text>
</comment>
<reference evidence="1 2" key="1">
    <citation type="submission" date="2019-12" db="EMBL/GenBank/DDBJ databases">
        <title>Genomic-based taxomic classification of the family Erythrobacteraceae.</title>
        <authorList>
            <person name="Xu L."/>
        </authorList>
    </citation>
    <scope>NUCLEOTIDE SEQUENCE [LARGE SCALE GENOMIC DNA]</scope>
    <source>
        <strain evidence="1 2">LMG 29519</strain>
    </source>
</reference>
<proteinExistence type="predicted"/>
<dbReference type="Proteomes" id="UP000429229">
    <property type="component" value="Unassembled WGS sequence"/>
</dbReference>
<dbReference type="Pfam" id="PF13350">
    <property type="entry name" value="Y_phosphatase3"/>
    <property type="match status" value="1"/>
</dbReference>
<dbReference type="PROSITE" id="PS00383">
    <property type="entry name" value="TYR_PHOSPHATASE_1"/>
    <property type="match status" value="1"/>
</dbReference>
<protein>
    <submittedName>
        <fullName evidence="1">Protein-tyrosine-phosphatase</fullName>
    </submittedName>
</protein>
<dbReference type="InterPro" id="IPR026893">
    <property type="entry name" value="Tyr/Ser_Pase_IphP-type"/>
</dbReference>
<dbReference type="InterPro" id="IPR029021">
    <property type="entry name" value="Prot-tyrosine_phosphatase-like"/>
</dbReference>
<dbReference type="GO" id="GO:0004721">
    <property type="term" value="F:phosphoprotein phosphatase activity"/>
    <property type="evidence" value="ECO:0007669"/>
    <property type="project" value="InterPro"/>
</dbReference>
<dbReference type="AlphaFoldDB" id="A0A6I4U2N8"/>
<gene>
    <name evidence="1" type="ORF">GRI68_03360</name>
</gene>
<keyword evidence="2" id="KW-1185">Reference proteome</keyword>
<sequence>MTDSRFRHLEKIHNVRDFGGYAAANGTTVKRGLLWRGGHQCDASASDLAVLDELGIELVVDLRGVKERAKYPSRRPSSFDGEVLEYDGETAGLAPHVEAAGNSLDEQAACDVMVGLYADLPDREGLNAVIPRYMHALAQGAGASFVHCAAGKDRTGIACDLVLHALGVHPDDRMEDYLLTNHAPDNERRIEEGLSSIAKHYPVTNEAAGRVLMGVDAAFLEAARASMVDAEGSIDAYLARRWGVDGAVKDKMRGHLTQ</sequence>
<dbReference type="OrthoDB" id="1188001at2"/>